<evidence type="ECO:0000313" key="2">
    <source>
        <dbReference type="Proteomes" id="UP000037505"/>
    </source>
</evidence>
<dbReference type="STRING" id="1509407.A0A0L1JH43"/>
<dbReference type="Gene3D" id="2.70.50.70">
    <property type="match status" value="1"/>
</dbReference>
<dbReference type="Proteomes" id="UP000037505">
    <property type="component" value="Unassembled WGS sequence"/>
</dbReference>
<organism evidence="1 2">
    <name type="scientific">Aspergillus nomiae NRRL (strain ATCC 15546 / NRRL 13137 / CBS 260.88 / M93)</name>
    <dbReference type="NCBI Taxonomy" id="1509407"/>
    <lineage>
        <taxon>Eukaryota</taxon>
        <taxon>Fungi</taxon>
        <taxon>Dikarya</taxon>
        <taxon>Ascomycota</taxon>
        <taxon>Pezizomycotina</taxon>
        <taxon>Eurotiomycetes</taxon>
        <taxon>Eurotiomycetidae</taxon>
        <taxon>Eurotiales</taxon>
        <taxon>Aspergillaceae</taxon>
        <taxon>Aspergillus</taxon>
        <taxon>Aspergillus subgen. Circumdati</taxon>
    </lineage>
</organism>
<gene>
    <name evidence="1" type="ORF">ANOM_000818</name>
</gene>
<evidence type="ECO:0000313" key="1">
    <source>
        <dbReference type="EMBL" id="KNG91090.1"/>
    </source>
</evidence>
<name>A0A0L1JH43_ASPN3</name>
<dbReference type="GeneID" id="26802622"/>
<proteinExistence type="predicted"/>
<dbReference type="PANTHER" id="PTHR36182">
    <property type="entry name" value="PROTEIN, PUTATIVE (AFU_ORTHOLOGUE AFUA_6G10930)-RELATED"/>
    <property type="match status" value="1"/>
</dbReference>
<accession>A0A0L1JH43</accession>
<reference evidence="1 2" key="1">
    <citation type="submission" date="2014-06" db="EMBL/GenBank/DDBJ databases">
        <title>The Genome of the Aflatoxigenic Filamentous Fungus Aspergillus nomius.</title>
        <authorList>
            <person name="Moore M.G."/>
            <person name="Shannon B.M."/>
            <person name="Brian M.M."/>
        </authorList>
    </citation>
    <scope>NUCLEOTIDE SEQUENCE [LARGE SCALE GENOMIC DNA]</scope>
    <source>
        <strain evidence="1 2">NRRL 13137</strain>
    </source>
</reference>
<protein>
    <submittedName>
        <fullName evidence="1">Putative endoglucanase</fullName>
    </submittedName>
</protein>
<dbReference type="OrthoDB" id="2342176at2759"/>
<sequence length="269" mass="29475">MTGPYGAVSTSRYIQLSEGEQKHHHHHHHHHHHRTNAAIDIVYNNLAKTTMHFNAIFSVLLSCGLAAAHMQMSWPYPLRSPLDPQNKGSDKDYDMSNPLDSSGANFPCKGYHKNTPWRATVEYKAGESYNMSVTGAATHSGGSCQLSLSYDEGKTFKVIKSMVGGCPLDFKYDFEMPSDVVNGHALFAWSWFNLVGNREMYMNCADVEISGGSGSRESFANDYPDMFVANVGNGCSTVEGKHTVFAHPGKQVTYAGGLDASSPPFPICS</sequence>
<dbReference type="SMR" id="A0A0L1JH43"/>
<dbReference type="AlphaFoldDB" id="A0A0L1JH43"/>
<dbReference type="PANTHER" id="PTHR36182:SF1">
    <property type="entry name" value="PROTEIN, PUTATIVE (AFU_ORTHOLOGUE AFUA_6G10930)-RELATED"/>
    <property type="match status" value="1"/>
</dbReference>
<dbReference type="RefSeq" id="XP_015412013.1">
    <property type="nucleotide sequence ID" value="XM_015546076.1"/>
</dbReference>
<dbReference type="EMBL" id="JNOM01000006">
    <property type="protein sequence ID" value="KNG91090.1"/>
    <property type="molecule type" value="Genomic_DNA"/>
</dbReference>
<comment type="caution">
    <text evidence="1">The sequence shown here is derived from an EMBL/GenBank/DDBJ whole genome shotgun (WGS) entry which is preliminary data.</text>
</comment>
<keyword evidence="2" id="KW-1185">Reference proteome</keyword>